<evidence type="ECO:0000313" key="6">
    <source>
        <dbReference type="Proteomes" id="UP000297396"/>
    </source>
</evidence>
<dbReference type="Proteomes" id="UP000297396">
    <property type="component" value="Unassembled WGS sequence"/>
</dbReference>
<dbReference type="EMBL" id="SPPA01000005">
    <property type="protein sequence ID" value="TFV12082.1"/>
    <property type="molecule type" value="Genomic_DNA"/>
</dbReference>
<evidence type="ECO:0000256" key="3">
    <source>
        <dbReference type="ARBA" id="ARBA00023211"/>
    </source>
</evidence>
<accession>A0A4Y9K3G7</accession>
<sequence length="320" mass="35622">MRAFSLREGFAMKFIQIRSEIGAGKIGTTAGVDWLWTRYQQEYGETPSHCFSLQTVSDYKFAEAKYIDTLCQFFRRQVVPPLSEIIAQAALPIVISGDHSNTIATLSALCRANPDKRIGVVWIDAHCDLHTPFTTPSGNLHGMSLAAVTRQDNLAAQSRQPSEMVQGLWQQLKKLAPESCGIQLSDLCFLGLRSYEAAEKALLSEHSIPHFSVEEIRQIGLDNVLNMVAQQFEAVDLLYVTFDVDALDAELIPCTGTPEPNGFREQEVAQILQAVLGSPKLAMFEITELNPALSVNSQDYERVYRLFKFAVQCCKRSVGQ</sequence>
<dbReference type="PANTHER" id="PTHR43782">
    <property type="entry name" value="ARGINASE"/>
    <property type="match status" value="1"/>
</dbReference>
<evidence type="ECO:0000256" key="1">
    <source>
        <dbReference type="ARBA" id="ARBA00022723"/>
    </source>
</evidence>
<proteinExistence type="inferred from homology"/>
<evidence type="ECO:0008006" key="7">
    <source>
        <dbReference type="Google" id="ProtNLM"/>
    </source>
</evidence>
<dbReference type="InterPro" id="IPR006035">
    <property type="entry name" value="Ureohydrolase"/>
</dbReference>
<dbReference type="PANTHER" id="PTHR43782:SF3">
    <property type="entry name" value="ARGINASE"/>
    <property type="match status" value="1"/>
</dbReference>
<keyword evidence="1" id="KW-0479">Metal-binding</keyword>
<evidence type="ECO:0000313" key="5">
    <source>
        <dbReference type="EMBL" id="TFV12082.1"/>
    </source>
</evidence>
<dbReference type="AlphaFoldDB" id="A0A4Y9K3G7"/>
<dbReference type="GO" id="GO:0004053">
    <property type="term" value="F:arginase activity"/>
    <property type="evidence" value="ECO:0007669"/>
    <property type="project" value="TreeGrafter"/>
</dbReference>
<comment type="caution">
    <text evidence="5">The sequence shown here is derived from an EMBL/GenBank/DDBJ whole genome shotgun (WGS) entry which is preliminary data.</text>
</comment>
<evidence type="ECO:0000256" key="4">
    <source>
        <dbReference type="PROSITE-ProRule" id="PRU00742"/>
    </source>
</evidence>
<organism evidence="5 6">
    <name type="scientific">Muribacter muris</name>
    <dbReference type="NCBI Taxonomy" id="67855"/>
    <lineage>
        <taxon>Bacteria</taxon>
        <taxon>Pseudomonadati</taxon>
        <taxon>Pseudomonadota</taxon>
        <taxon>Gammaproteobacteria</taxon>
        <taxon>Pasteurellales</taxon>
        <taxon>Pasteurellaceae</taxon>
        <taxon>Muribacter</taxon>
    </lineage>
</organism>
<keyword evidence="3" id="KW-0464">Manganese</keyword>
<dbReference type="InterPro" id="IPR023696">
    <property type="entry name" value="Ureohydrolase_dom_sf"/>
</dbReference>
<comment type="similarity">
    <text evidence="4">Belongs to the arginase family.</text>
</comment>
<dbReference type="GO" id="GO:0005829">
    <property type="term" value="C:cytosol"/>
    <property type="evidence" value="ECO:0007669"/>
    <property type="project" value="TreeGrafter"/>
</dbReference>
<name>A0A4Y9K3G7_9PAST</name>
<dbReference type="SUPFAM" id="SSF52768">
    <property type="entry name" value="Arginase/deacetylase"/>
    <property type="match status" value="1"/>
</dbReference>
<dbReference type="GO" id="GO:0030145">
    <property type="term" value="F:manganese ion binding"/>
    <property type="evidence" value="ECO:0007669"/>
    <property type="project" value="TreeGrafter"/>
</dbReference>
<dbReference type="Pfam" id="PF00491">
    <property type="entry name" value="Arginase"/>
    <property type="match status" value="1"/>
</dbReference>
<dbReference type="PRINTS" id="PR00116">
    <property type="entry name" value="ARGINASE"/>
</dbReference>
<dbReference type="PROSITE" id="PS51409">
    <property type="entry name" value="ARGINASE_2"/>
    <property type="match status" value="1"/>
</dbReference>
<evidence type="ECO:0000256" key="2">
    <source>
        <dbReference type="ARBA" id="ARBA00022801"/>
    </source>
</evidence>
<gene>
    <name evidence="5" type="ORF">E4T80_03645</name>
</gene>
<protein>
    <recommendedName>
        <fullName evidence="7">Arginase</fullName>
    </recommendedName>
</protein>
<reference evidence="5 6" key="1">
    <citation type="submission" date="2019-03" db="EMBL/GenBank/DDBJ databases">
        <title>Diversity of the mouse oral microbiome.</title>
        <authorList>
            <person name="Joseph S."/>
            <person name="Aduse-Opoku J."/>
            <person name="Curtis M."/>
            <person name="Wade W."/>
            <person name="Hashim A."/>
        </authorList>
    </citation>
    <scope>NUCLEOTIDE SEQUENCE [LARGE SCALE GENOMIC DNA]</scope>
    <source>
        <strain evidence="5 6">WT12</strain>
    </source>
</reference>
<dbReference type="OrthoDB" id="9789727at2"/>
<dbReference type="Gene3D" id="3.40.800.10">
    <property type="entry name" value="Ureohydrolase domain"/>
    <property type="match status" value="1"/>
</dbReference>
<keyword evidence="2" id="KW-0378">Hydrolase</keyword>